<dbReference type="PANTHER" id="PTHR32322:SF14">
    <property type="entry name" value="PROTEIN PAGO"/>
    <property type="match status" value="1"/>
</dbReference>
<dbReference type="PANTHER" id="PTHR32322">
    <property type="entry name" value="INNER MEMBRANE TRANSPORTER"/>
    <property type="match status" value="1"/>
</dbReference>
<dbReference type="AlphaFoldDB" id="A0A172WEC2"/>
<keyword evidence="9" id="KW-1185">Reference proteome</keyword>
<keyword evidence="5 6" id="KW-0472">Membrane</keyword>
<keyword evidence="3 6" id="KW-0812">Transmembrane</keyword>
<dbReference type="InterPro" id="IPR037185">
    <property type="entry name" value="EmrE-like"/>
</dbReference>
<name>A0A172WEC2_BUCSC</name>
<feature type="domain" description="EamA" evidence="7">
    <location>
        <begin position="5"/>
        <end position="138"/>
    </location>
</feature>
<evidence type="ECO:0000313" key="8">
    <source>
        <dbReference type="EMBL" id="ANF17307.1"/>
    </source>
</evidence>
<dbReference type="EMBL" id="CP011299">
    <property type="protein sequence ID" value="ANF17307.1"/>
    <property type="molecule type" value="Genomic_DNA"/>
</dbReference>
<evidence type="ECO:0000256" key="5">
    <source>
        <dbReference type="ARBA" id="ARBA00023136"/>
    </source>
</evidence>
<feature type="transmembrane region" description="Helical" evidence="6">
    <location>
        <begin position="67"/>
        <end position="88"/>
    </location>
</feature>
<feature type="transmembrane region" description="Helical" evidence="6">
    <location>
        <begin position="30"/>
        <end position="55"/>
    </location>
</feature>
<gene>
    <name evidence="8" type="ORF">XW81_01320</name>
</gene>
<feature type="transmembrane region" description="Helical" evidence="6">
    <location>
        <begin position="120"/>
        <end position="138"/>
    </location>
</feature>
<reference evidence="8 9" key="1">
    <citation type="submission" date="2015-04" db="EMBL/GenBank/DDBJ databases">
        <title>Buchnera aphidicola assembly.</title>
        <authorList>
            <person name="Zhang Y."/>
        </authorList>
    </citation>
    <scope>NUCLEOTIDE SEQUENCE [LARGE SCALE GENOMIC DNA]</scope>
    <source>
        <strain evidence="8 9">SC</strain>
    </source>
</reference>
<evidence type="ECO:0000256" key="1">
    <source>
        <dbReference type="ARBA" id="ARBA00004651"/>
    </source>
</evidence>
<feature type="transmembrane region" description="Helical" evidence="6">
    <location>
        <begin position="177"/>
        <end position="200"/>
    </location>
</feature>
<feature type="transmembrane region" description="Helical" evidence="6">
    <location>
        <begin position="5"/>
        <end position="24"/>
    </location>
</feature>
<evidence type="ECO:0000256" key="2">
    <source>
        <dbReference type="ARBA" id="ARBA00022475"/>
    </source>
</evidence>
<feature type="domain" description="EamA" evidence="7">
    <location>
        <begin position="151"/>
        <end position="286"/>
    </location>
</feature>
<feature type="transmembrane region" description="Helical" evidence="6">
    <location>
        <begin position="272"/>
        <end position="291"/>
    </location>
</feature>
<evidence type="ECO:0000256" key="6">
    <source>
        <dbReference type="SAM" id="Phobius"/>
    </source>
</evidence>
<dbReference type="OrthoDB" id="20414at2"/>
<keyword evidence="4 6" id="KW-1133">Transmembrane helix</keyword>
<evidence type="ECO:0000313" key="9">
    <source>
        <dbReference type="Proteomes" id="UP000077654"/>
    </source>
</evidence>
<protein>
    <submittedName>
        <fullName evidence="8">Multidrug DMT transporter permease</fullName>
    </submittedName>
</protein>
<evidence type="ECO:0000259" key="7">
    <source>
        <dbReference type="Pfam" id="PF00892"/>
    </source>
</evidence>
<comment type="subcellular location">
    <subcellularLocation>
        <location evidence="1">Cell membrane</location>
        <topology evidence="1">Multi-pass membrane protein</topology>
    </subcellularLocation>
</comment>
<evidence type="ECO:0000256" key="3">
    <source>
        <dbReference type="ARBA" id="ARBA00022692"/>
    </source>
</evidence>
<dbReference type="RefSeq" id="WP_075474430.1">
    <property type="nucleotide sequence ID" value="NZ_CP011299.1"/>
</dbReference>
<dbReference type="Pfam" id="PF00892">
    <property type="entry name" value="EamA"/>
    <property type="match status" value="2"/>
</dbReference>
<accession>A0A172WEC2</accession>
<feature type="transmembrane region" description="Helical" evidence="6">
    <location>
        <begin position="94"/>
        <end position="115"/>
    </location>
</feature>
<sequence>MRKTIILLLFIIVSITWGTTFIAIRIASDTIPPLCITGMRFLLASFFLIFLCFYTKTPLLFPSNKKIFQLIICIFYFSLPFLLILYGGRYVNSTIASVIFAIMPIIVLFLSFIFFNKKLYFFQFIGLVLAIIFLSIILFKEIELGDEKTIKGVIALLLAMTSHAIIYLYSKEKYSNISILTFNALPSLLSGLFFLVISNILEHPKFDNFSNISILATFYLSYFSGVFGILSYFYLQKKVSAFQASTIFFIFPIINLMLEEFVWGNSIGIDQLQLIVFLMSSILITIVPFDLKNFMRFIKNFKK</sequence>
<feature type="transmembrane region" description="Helical" evidence="6">
    <location>
        <begin position="247"/>
        <end position="266"/>
    </location>
</feature>
<dbReference type="Proteomes" id="UP000077654">
    <property type="component" value="Chromosome"/>
</dbReference>
<dbReference type="InterPro" id="IPR000620">
    <property type="entry name" value="EamA_dom"/>
</dbReference>
<dbReference type="GO" id="GO:0016020">
    <property type="term" value="C:membrane"/>
    <property type="evidence" value="ECO:0007669"/>
    <property type="project" value="UniProtKB-SubCell"/>
</dbReference>
<organism evidence="8 9">
    <name type="scientific">Buchnera aphidicola subsp. Schlechtendalia chinensis</name>
    <dbReference type="NCBI Taxonomy" id="118110"/>
    <lineage>
        <taxon>Bacteria</taxon>
        <taxon>Pseudomonadati</taxon>
        <taxon>Pseudomonadota</taxon>
        <taxon>Gammaproteobacteria</taxon>
        <taxon>Enterobacterales</taxon>
        <taxon>Erwiniaceae</taxon>
        <taxon>Buchnera</taxon>
    </lineage>
</organism>
<keyword evidence="2" id="KW-1003">Cell membrane</keyword>
<proteinExistence type="predicted"/>
<dbReference type="SUPFAM" id="SSF103481">
    <property type="entry name" value="Multidrug resistance efflux transporter EmrE"/>
    <property type="match status" value="2"/>
</dbReference>
<evidence type="ECO:0000256" key="4">
    <source>
        <dbReference type="ARBA" id="ARBA00022989"/>
    </source>
</evidence>
<feature type="transmembrane region" description="Helical" evidence="6">
    <location>
        <begin position="212"/>
        <end position="235"/>
    </location>
</feature>
<feature type="transmembrane region" description="Helical" evidence="6">
    <location>
        <begin position="150"/>
        <end position="170"/>
    </location>
</feature>
<dbReference type="PATRIC" id="fig|118110.3.peg.264"/>
<dbReference type="InterPro" id="IPR050638">
    <property type="entry name" value="AA-Vitamin_Transporters"/>
</dbReference>